<feature type="domain" description="DNA replication/recombination mediator RecO N-terminal" evidence="8">
    <location>
        <begin position="1"/>
        <end position="79"/>
    </location>
</feature>
<proteinExistence type="inferred from homology"/>
<dbReference type="Gene3D" id="2.40.50.140">
    <property type="entry name" value="Nucleic acid-binding proteins"/>
    <property type="match status" value="1"/>
</dbReference>
<dbReference type="AlphaFoldDB" id="A0A2V2YM34"/>
<dbReference type="RefSeq" id="WP_110046443.1">
    <property type="nucleotide sequence ID" value="NZ_CP054609.1"/>
</dbReference>
<keyword evidence="4 7" id="KW-0233">DNA recombination</keyword>
<dbReference type="Pfam" id="PF11967">
    <property type="entry name" value="RecO_N"/>
    <property type="match status" value="1"/>
</dbReference>
<dbReference type="InterPro" id="IPR042242">
    <property type="entry name" value="RecO_C"/>
</dbReference>
<dbReference type="HAMAP" id="MF_00201">
    <property type="entry name" value="RecO"/>
    <property type="match status" value="1"/>
</dbReference>
<keyword evidence="3 7" id="KW-0227">DNA damage</keyword>
<dbReference type="PANTHER" id="PTHR33991">
    <property type="entry name" value="DNA REPAIR PROTEIN RECO"/>
    <property type="match status" value="1"/>
</dbReference>
<dbReference type="Gene3D" id="1.20.1440.120">
    <property type="entry name" value="Recombination protein O, C-terminal domain"/>
    <property type="match status" value="1"/>
</dbReference>
<dbReference type="SUPFAM" id="SSF50249">
    <property type="entry name" value="Nucleic acid-binding proteins"/>
    <property type="match status" value="1"/>
</dbReference>
<evidence type="ECO:0000313" key="10">
    <source>
        <dbReference type="Proteomes" id="UP000246635"/>
    </source>
</evidence>
<evidence type="ECO:0000256" key="5">
    <source>
        <dbReference type="ARBA" id="ARBA00023204"/>
    </source>
</evidence>
<dbReference type="GO" id="GO:0006302">
    <property type="term" value="P:double-strand break repair"/>
    <property type="evidence" value="ECO:0007669"/>
    <property type="project" value="TreeGrafter"/>
</dbReference>
<reference evidence="9 10" key="1">
    <citation type="submission" date="2018-05" db="EMBL/GenBank/DDBJ databases">
        <title>Genomic Encyclopedia of Type Strains, Phase III (KMG-III): the genomes of soil and plant-associated and newly described type strains.</title>
        <authorList>
            <person name="Whitman W."/>
        </authorList>
    </citation>
    <scope>NUCLEOTIDE SEQUENCE [LARGE SCALE GENOMIC DNA]</scope>
    <source>
        <strain evidence="9 10">CECT 5696</strain>
    </source>
</reference>
<dbReference type="InterPro" id="IPR022572">
    <property type="entry name" value="DNA_rep/recomb_RecO_N"/>
</dbReference>
<name>A0A2V2YM34_9BACL</name>
<keyword evidence="10" id="KW-1185">Reference proteome</keyword>
<dbReference type="GO" id="GO:0006310">
    <property type="term" value="P:DNA recombination"/>
    <property type="evidence" value="ECO:0007669"/>
    <property type="project" value="UniProtKB-UniRule"/>
</dbReference>
<dbReference type="OrthoDB" id="9797083at2"/>
<dbReference type="GO" id="GO:0043590">
    <property type="term" value="C:bacterial nucleoid"/>
    <property type="evidence" value="ECO:0007669"/>
    <property type="project" value="TreeGrafter"/>
</dbReference>
<evidence type="ECO:0000256" key="3">
    <source>
        <dbReference type="ARBA" id="ARBA00022763"/>
    </source>
</evidence>
<accession>A0A2V2YM34</accession>
<sequence>MLYRTCAIIIRSMDYGEGNKIVTLLTEGGGKAGVIIRGAKKARSRHGSLAQPFTYGEFVYFKGNSGGLGTLNHGEIMESHHLLRERLELAAYASYAAELTDRSLQEDESDPFLYAQLKACFEALQADKDPQIVSHVYEMKILQRAGYDPQLDNCVSCDSEDAPFMLSVGSGGVLCRRCAHRDPYAIRLSDGTLKVLRLFRRMDLRRLGSIALKPETKEEVKKAMRRLLDAHLGLQLKSRNFLDQLDKYEI</sequence>
<evidence type="ECO:0000256" key="6">
    <source>
        <dbReference type="ARBA" id="ARBA00033409"/>
    </source>
</evidence>
<evidence type="ECO:0000256" key="4">
    <source>
        <dbReference type="ARBA" id="ARBA00023172"/>
    </source>
</evidence>
<dbReference type="PANTHER" id="PTHR33991:SF1">
    <property type="entry name" value="DNA REPAIR PROTEIN RECO"/>
    <property type="match status" value="1"/>
</dbReference>
<evidence type="ECO:0000259" key="8">
    <source>
        <dbReference type="Pfam" id="PF11967"/>
    </source>
</evidence>
<dbReference type="InterPro" id="IPR003717">
    <property type="entry name" value="RecO"/>
</dbReference>
<evidence type="ECO:0000256" key="2">
    <source>
        <dbReference type="ARBA" id="ARBA00021310"/>
    </source>
</evidence>
<dbReference type="Proteomes" id="UP000246635">
    <property type="component" value="Unassembled WGS sequence"/>
</dbReference>
<dbReference type="NCBIfam" id="TIGR00613">
    <property type="entry name" value="reco"/>
    <property type="match status" value="1"/>
</dbReference>
<keyword evidence="5 7" id="KW-0234">DNA repair</keyword>
<dbReference type="SUPFAM" id="SSF57863">
    <property type="entry name" value="ArfGap/RecO-like zinc finger"/>
    <property type="match status" value="1"/>
</dbReference>
<organism evidence="9 10">
    <name type="scientific">Paenibacillus cellulosilyticus</name>
    <dbReference type="NCBI Taxonomy" id="375489"/>
    <lineage>
        <taxon>Bacteria</taxon>
        <taxon>Bacillati</taxon>
        <taxon>Bacillota</taxon>
        <taxon>Bacilli</taxon>
        <taxon>Bacillales</taxon>
        <taxon>Paenibacillaceae</taxon>
        <taxon>Paenibacillus</taxon>
    </lineage>
</organism>
<dbReference type="EMBL" id="QGTQ01000027">
    <property type="protein sequence ID" value="PWV95418.1"/>
    <property type="molecule type" value="Genomic_DNA"/>
</dbReference>
<dbReference type="InterPro" id="IPR012340">
    <property type="entry name" value="NA-bd_OB-fold"/>
</dbReference>
<dbReference type="InterPro" id="IPR037278">
    <property type="entry name" value="ARFGAP/RecO"/>
</dbReference>
<evidence type="ECO:0000313" key="9">
    <source>
        <dbReference type="EMBL" id="PWV95418.1"/>
    </source>
</evidence>
<comment type="function">
    <text evidence="7">Involved in DNA repair and RecF pathway recombination.</text>
</comment>
<dbReference type="Pfam" id="PF02565">
    <property type="entry name" value="RecO_C"/>
    <property type="match status" value="1"/>
</dbReference>
<comment type="caution">
    <text evidence="9">The sequence shown here is derived from an EMBL/GenBank/DDBJ whole genome shotgun (WGS) entry which is preliminary data.</text>
</comment>
<gene>
    <name evidence="7" type="primary">recO</name>
    <name evidence="9" type="ORF">DFQ01_12720</name>
</gene>
<comment type="similarity">
    <text evidence="1 7">Belongs to the RecO family.</text>
</comment>
<evidence type="ECO:0000256" key="7">
    <source>
        <dbReference type="HAMAP-Rule" id="MF_00201"/>
    </source>
</evidence>
<protein>
    <recommendedName>
        <fullName evidence="2 7">DNA repair protein RecO</fullName>
    </recommendedName>
    <alternativeName>
        <fullName evidence="6 7">Recombination protein O</fullName>
    </alternativeName>
</protein>
<evidence type="ECO:0000256" key="1">
    <source>
        <dbReference type="ARBA" id="ARBA00007452"/>
    </source>
</evidence>